<dbReference type="Proteomes" id="UP001055072">
    <property type="component" value="Unassembled WGS sequence"/>
</dbReference>
<gene>
    <name evidence="1" type="ORF">BDY19DRAFT_942420</name>
</gene>
<accession>A0ACB8U659</accession>
<sequence>MLEAVPGSKRGIFFVVAVFAIFMQAGLWSARKTAHEVFPDNSLIPKTPSLMGLIKGNARPTLKVHPIPKLMAEAETKFRNLLARQSKTLPQAVAEYKRRFGRDPPKGFDDWWKFIQDNGVLMVDEYNAIAEDLEPFWNLEPSEFKMRASLAGHLPSVEVVKVRNGEATAVNIKEGFDSKEGISARAQGFALMIDKFVDRLPDLDFPINAMAEGRVLVPWEHRKYPNLTEGVVAEQLSGQFPPDWRGEGNVWEAFRRTCEPGAPARRLFTSTRASSTGQQARLSQLTAQSDEFSFARGLQGNYSFCLNPWAHYNQGHFFSDWRTISALFPVFSPAKAPGYLDIRVPSHYYHGQTRRYTYGWDAINLELRPVDHMETPWEQKSDKIFWRGASTGGGSSPPGFAGQYQRHRLVRMGSDHSDTNRTILFADPPGSSTYVYQEVPIAKLNEEVMDVAFVKLVDTFNFPGGLRALVRDHRFDEHGVNLGDHWKHKYLVDIDGMGYSGRFFSFLESDSAVVKASVYREFFGEWIQPWLHYIPLSASYQEIYNIHAFFSGATKSTLKAANSTTLKQDVHLRKPVDGDRRLRRIARAGKQWKRTLGRRVDMEAYVYRLCLEYARLWSDDRDSMNFTL</sequence>
<proteinExistence type="predicted"/>
<evidence type="ECO:0000313" key="1">
    <source>
        <dbReference type="EMBL" id="KAI0089455.1"/>
    </source>
</evidence>
<organism evidence="1 2">
    <name type="scientific">Irpex rosettiformis</name>
    <dbReference type="NCBI Taxonomy" id="378272"/>
    <lineage>
        <taxon>Eukaryota</taxon>
        <taxon>Fungi</taxon>
        <taxon>Dikarya</taxon>
        <taxon>Basidiomycota</taxon>
        <taxon>Agaricomycotina</taxon>
        <taxon>Agaricomycetes</taxon>
        <taxon>Polyporales</taxon>
        <taxon>Irpicaceae</taxon>
        <taxon>Irpex</taxon>
    </lineage>
</organism>
<comment type="caution">
    <text evidence="1">The sequence shown here is derived from an EMBL/GenBank/DDBJ whole genome shotgun (WGS) entry which is preliminary data.</text>
</comment>
<reference evidence="1" key="1">
    <citation type="journal article" date="2021" name="Environ. Microbiol.">
        <title>Gene family expansions and transcriptome signatures uncover fungal adaptations to wood decay.</title>
        <authorList>
            <person name="Hage H."/>
            <person name="Miyauchi S."/>
            <person name="Viragh M."/>
            <person name="Drula E."/>
            <person name="Min B."/>
            <person name="Chaduli D."/>
            <person name="Navarro D."/>
            <person name="Favel A."/>
            <person name="Norest M."/>
            <person name="Lesage-Meessen L."/>
            <person name="Balint B."/>
            <person name="Merenyi Z."/>
            <person name="de Eugenio L."/>
            <person name="Morin E."/>
            <person name="Martinez A.T."/>
            <person name="Baldrian P."/>
            <person name="Stursova M."/>
            <person name="Martinez M.J."/>
            <person name="Novotny C."/>
            <person name="Magnuson J.K."/>
            <person name="Spatafora J.W."/>
            <person name="Maurice S."/>
            <person name="Pangilinan J."/>
            <person name="Andreopoulos W."/>
            <person name="LaButti K."/>
            <person name="Hundley H."/>
            <person name="Na H."/>
            <person name="Kuo A."/>
            <person name="Barry K."/>
            <person name="Lipzen A."/>
            <person name="Henrissat B."/>
            <person name="Riley R."/>
            <person name="Ahrendt S."/>
            <person name="Nagy L.G."/>
            <person name="Grigoriev I.V."/>
            <person name="Martin F."/>
            <person name="Rosso M.N."/>
        </authorList>
    </citation>
    <scope>NUCLEOTIDE SEQUENCE</scope>
    <source>
        <strain evidence="1">CBS 384.51</strain>
    </source>
</reference>
<protein>
    <submittedName>
        <fullName evidence="1">Capsular associated protein</fullName>
    </submittedName>
</protein>
<dbReference type="EMBL" id="MU274910">
    <property type="protein sequence ID" value="KAI0089455.1"/>
    <property type="molecule type" value="Genomic_DNA"/>
</dbReference>
<evidence type="ECO:0000313" key="2">
    <source>
        <dbReference type="Proteomes" id="UP001055072"/>
    </source>
</evidence>
<name>A0ACB8U659_9APHY</name>
<keyword evidence="2" id="KW-1185">Reference proteome</keyword>